<dbReference type="PANTHER" id="PTHR43080:SF4">
    <property type="entry name" value="CRO-LIKE PROTEIN"/>
    <property type="match status" value="1"/>
</dbReference>
<reference evidence="5" key="1">
    <citation type="journal article" date="2020" name="mSystems">
        <title>Genome- and Community-Level Interaction Insights into Carbon Utilization and Element Cycling Functions of Hydrothermarchaeota in Hydrothermal Sediment.</title>
        <authorList>
            <person name="Zhou Z."/>
            <person name="Liu Y."/>
            <person name="Xu W."/>
            <person name="Pan J."/>
            <person name="Luo Z.H."/>
            <person name="Li M."/>
        </authorList>
    </citation>
    <scope>NUCLEOTIDE SEQUENCE [LARGE SCALE GENOMIC DNA]</scope>
    <source>
        <strain evidence="5">SpSt-26</strain>
    </source>
</reference>
<dbReference type="InterPro" id="IPR000644">
    <property type="entry name" value="CBS_dom"/>
</dbReference>
<evidence type="ECO:0000259" key="3">
    <source>
        <dbReference type="PROSITE" id="PS50943"/>
    </source>
</evidence>
<evidence type="ECO:0000313" key="5">
    <source>
        <dbReference type="EMBL" id="HEH36158.1"/>
    </source>
</evidence>
<gene>
    <name evidence="5" type="ORF">ENP88_08555</name>
</gene>
<dbReference type="PROSITE" id="PS51371">
    <property type="entry name" value="CBS"/>
    <property type="match status" value="1"/>
</dbReference>
<dbReference type="SMART" id="SM00530">
    <property type="entry name" value="HTH_XRE"/>
    <property type="match status" value="1"/>
</dbReference>
<dbReference type="InterPro" id="IPR010982">
    <property type="entry name" value="Lambda_DNA-bd_dom_sf"/>
</dbReference>
<sequence>MIEPKEIRERRKKLKITQKELAERVGVSQSLIAKLEAGAIDPKLSLIKKILRVFEELESKKKAEDVMTSPVIVADIEDPISKVAKIMIEKGISQMPVVEKGTIVGSVSEKGIFKAFYEGKRELKVRDILEAPLPEISSKAEISDISKLLLDNPAVVVTEKGKILGIITKHDLMRLNAGK</sequence>
<dbReference type="InterPro" id="IPR001387">
    <property type="entry name" value="Cro/C1-type_HTH"/>
</dbReference>
<proteinExistence type="predicted"/>
<dbReference type="CDD" id="cd00093">
    <property type="entry name" value="HTH_XRE"/>
    <property type="match status" value="1"/>
</dbReference>
<keyword evidence="1 2" id="KW-0129">CBS domain</keyword>
<comment type="caution">
    <text evidence="5">The sequence shown here is derived from an EMBL/GenBank/DDBJ whole genome shotgun (WGS) entry which is preliminary data.</text>
</comment>
<dbReference type="Pfam" id="PF01381">
    <property type="entry name" value="HTH_3"/>
    <property type="match status" value="1"/>
</dbReference>
<dbReference type="InterPro" id="IPR046342">
    <property type="entry name" value="CBS_dom_sf"/>
</dbReference>
<dbReference type="SMART" id="SM00116">
    <property type="entry name" value="CBS"/>
    <property type="match status" value="2"/>
</dbReference>
<dbReference type="PIRSF" id="PIRSF037253">
    <property type="entry name" value="HTH_CBS_prd"/>
    <property type="match status" value="1"/>
</dbReference>
<dbReference type="Pfam" id="PF00571">
    <property type="entry name" value="CBS"/>
    <property type="match status" value="2"/>
</dbReference>
<dbReference type="SUPFAM" id="SSF47413">
    <property type="entry name" value="lambda repressor-like DNA-binding domains"/>
    <property type="match status" value="1"/>
</dbReference>
<dbReference type="PANTHER" id="PTHR43080">
    <property type="entry name" value="CBS DOMAIN-CONTAINING PROTEIN CBSX3, MITOCHONDRIAL"/>
    <property type="match status" value="1"/>
</dbReference>
<name>A0A7J2TL98_ARCFL</name>
<protein>
    <submittedName>
        <fullName evidence="5">CBS domain-containing protein</fullName>
    </submittedName>
</protein>
<accession>A0A7J2TL98</accession>
<evidence type="ECO:0000256" key="2">
    <source>
        <dbReference type="PROSITE-ProRule" id="PRU00703"/>
    </source>
</evidence>
<organism evidence="5">
    <name type="scientific">Archaeoglobus fulgidus</name>
    <dbReference type="NCBI Taxonomy" id="2234"/>
    <lineage>
        <taxon>Archaea</taxon>
        <taxon>Methanobacteriati</taxon>
        <taxon>Methanobacteriota</taxon>
        <taxon>Archaeoglobi</taxon>
        <taxon>Archaeoglobales</taxon>
        <taxon>Archaeoglobaceae</taxon>
        <taxon>Archaeoglobus</taxon>
    </lineage>
</organism>
<dbReference type="GO" id="GO:0003677">
    <property type="term" value="F:DNA binding"/>
    <property type="evidence" value="ECO:0007669"/>
    <property type="project" value="InterPro"/>
</dbReference>
<evidence type="ECO:0000256" key="1">
    <source>
        <dbReference type="ARBA" id="ARBA00023122"/>
    </source>
</evidence>
<dbReference type="InterPro" id="IPR051257">
    <property type="entry name" value="Diverse_CBS-Domain"/>
</dbReference>
<dbReference type="Gene3D" id="1.10.260.40">
    <property type="entry name" value="lambda repressor-like DNA-binding domains"/>
    <property type="match status" value="1"/>
</dbReference>
<feature type="domain" description="CBS" evidence="4">
    <location>
        <begin position="67"/>
        <end position="123"/>
    </location>
</feature>
<dbReference type="InterPro" id="IPR017158">
    <property type="entry name" value="Tscrpt-reg_CBS-contain_prd"/>
</dbReference>
<dbReference type="AlphaFoldDB" id="A0A7J2TL98"/>
<dbReference type="EMBL" id="DSLA01000138">
    <property type="protein sequence ID" value="HEH36158.1"/>
    <property type="molecule type" value="Genomic_DNA"/>
</dbReference>
<dbReference type="SUPFAM" id="SSF54631">
    <property type="entry name" value="CBS-domain pair"/>
    <property type="match status" value="1"/>
</dbReference>
<feature type="domain" description="HTH cro/C1-type" evidence="3">
    <location>
        <begin position="7"/>
        <end position="60"/>
    </location>
</feature>
<dbReference type="PROSITE" id="PS50943">
    <property type="entry name" value="HTH_CROC1"/>
    <property type="match status" value="1"/>
</dbReference>
<dbReference type="Gene3D" id="3.10.580.10">
    <property type="entry name" value="CBS-domain"/>
    <property type="match status" value="1"/>
</dbReference>
<evidence type="ECO:0000259" key="4">
    <source>
        <dbReference type="PROSITE" id="PS51371"/>
    </source>
</evidence>